<name>A0A183KEY4_9TREM</name>
<organism evidence="3">
    <name type="scientific">Schistosoma curassoni</name>
    <dbReference type="NCBI Taxonomy" id="6186"/>
    <lineage>
        <taxon>Eukaryota</taxon>
        <taxon>Metazoa</taxon>
        <taxon>Spiralia</taxon>
        <taxon>Lophotrochozoa</taxon>
        <taxon>Platyhelminthes</taxon>
        <taxon>Trematoda</taxon>
        <taxon>Digenea</taxon>
        <taxon>Strigeidida</taxon>
        <taxon>Schistosomatoidea</taxon>
        <taxon>Schistosomatidae</taxon>
        <taxon>Schistosoma</taxon>
    </lineage>
</organism>
<dbReference type="WBParaSite" id="SCUD_0001358101-mRNA-1">
    <property type="protein sequence ID" value="SCUD_0001358101-mRNA-1"/>
    <property type="gene ID" value="SCUD_0001358101"/>
</dbReference>
<reference evidence="1 2" key="2">
    <citation type="submission" date="2018-11" db="EMBL/GenBank/DDBJ databases">
        <authorList>
            <consortium name="Pathogen Informatics"/>
        </authorList>
    </citation>
    <scope>NUCLEOTIDE SEQUENCE [LARGE SCALE GENOMIC DNA]</scope>
    <source>
        <strain evidence="1">Dakar</strain>
        <strain evidence="2">Dakar, Senegal</strain>
    </source>
</reference>
<dbReference type="EMBL" id="UZAK01035989">
    <property type="protein sequence ID" value="VDP53255.1"/>
    <property type="molecule type" value="Genomic_DNA"/>
</dbReference>
<protein>
    <submittedName>
        <fullName evidence="3">Laccase</fullName>
    </submittedName>
</protein>
<proteinExistence type="predicted"/>
<keyword evidence="2" id="KW-1185">Reference proteome</keyword>
<evidence type="ECO:0000313" key="2">
    <source>
        <dbReference type="Proteomes" id="UP000279833"/>
    </source>
</evidence>
<sequence>LAETVVVKEIQSFTLDNGVDPVISSHCAGAVPPVILHNNRKLGTFCDFKSFTDGFSIPRTTAFGNGIVRVIGL</sequence>
<reference evidence="3" key="1">
    <citation type="submission" date="2016-06" db="UniProtKB">
        <authorList>
            <consortium name="WormBaseParasite"/>
        </authorList>
    </citation>
    <scope>IDENTIFICATION</scope>
</reference>
<evidence type="ECO:0000313" key="3">
    <source>
        <dbReference type="WBParaSite" id="SCUD_0001358101-mRNA-1"/>
    </source>
</evidence>
<accession>A0A183KEY4</accession>
<dbReference type="Proteomes" id="UP000279833">
    <property type="component" value="Unassembled WGS sequence"/>
</dbReference>
<gene>
    <name evidence="1" type="ORF">SCUD_LOCUS13578</name>
</gene>
<evidence type="ECO:0000313" key="1">
    <source>
        <dbReference type="EMBL" id="VDP53255.1"/>
    </source>
</evidence>
<dbReference type="AlphaFoldDB" id="A0A183KEY4"/>